<evidence type="ECO:0000256" key="1">
    <source>
        <dbReference type="ARBA" id="ARBA00001946"/>
    </source>
</evidence>
<proteinExistence type="inferred from homology"/>
<comment type="cofactor">
    <cofactor evidence="1">
        <name>Mg(2+)</name>
        <dbReference type="ChEBI" id="CHEBI:18420"/>
    </cofactor>
</comment>
<comment type="similarity">
    <text evidence="7">Belongs to the PINc/VapC protein family.</text>
</comment>
<protein>
    <submittedName>
        <fullName evidence="9">PIN domain protein</fullName>
    </submittedName>
</protein>
<sequence length="123" mass="14228">MKAVFDTNILIDYLSGIELAKKELEKYQIKVISIITWMELLVGVEENSHEEKVIKFFLNQFKILNLEKEICEIAINIKRKKKIKLPDAIILATSIKENAPLITRNTKDFTGEDCNIKVPYMLS</sequence>
<keyword evidence="2" id="KW-1277">Toxin-antitoxin system</keyword>
<evidence type="ECO:0000256" key="5">
    <source>
        <dbReference type="ARBA" id="ARBA00022801"/>
    </source>
</evidence>
<evidence type="ECO:0000313" key="10">
    <source>
        <dbReference type="Proteomes" id="UP000033358"/>
    </source>
</evidence>
<keyword evidence="3" id="KW-0540">Nuclease</keyword>
<gene>
    <name evidence="9" type="ORF">SZ25_00257</name>
</gene>
<dbReference type="Proteomes" id="UP000033358">
    <property type="component" value="Unassembled WGS sequence"/>
</dbReference>
<accession>A0A0F5MRD8</accession>
<dbReference type="SUPFAM" id="SSF88723">
    <property type="entry name" value="PIN domain-like"/>
    <property type="match status" value="1"/>
</dbReference>
<dbReference type="AlphaFoldDB" id="A0A0F5MRD8"/>
<dbReference type="PANTHER" id="PTHR33653">
    <property type="entry name" value="RIBONUCLEASE VAPC2"/>
    <property type="match status" value="1"/>
</dbReference>
<evidence type="ECO:0000313" key="9">
    <source>
        <dbReference type="EMBL" id="KKB96642.1"/>
    </source>
</evidence>
<evidence type="ECO:0000256" key="7">
    <source>
        <dbReference type="ARBA" id="ARBA00038093"/>
    </source>
</evidence>
<dbReference type="Pfam" id="PF01850">
    <property type="entry name" value="PIN"/>
    <property type="match status" value="1"/>
</dbReference>
<dbReference type="PANTHER" id="PTHR33653:SF1">
    <property type="entry name" value="RIBONUCLEASE VAPC2"/>
    <property type="match status" value="1"/>
</dbReference>
<keyword evidence="5" id="KW-0378">Hydrolase</keyword>
<dbReference type="InterPro" id="IPR002716">
    <property type="entry name" value="PIN_dom"/>
</dbReference>
<evidence type="ECO:0000256" key="4">
    <source>
        <dbReference type="ARBA" id="ARBA00022723"/>
    </source>
</evidence>
<name>A0A0F5MRD8_9RICK</name>
<evidence type="ECO:0000256" key="6">
    <source>
        <dbReference type="ARBA" id="ARBA00022842"/>
    </source>
</evidence>
<feature type="domain" description="PIN" evidence="8">
    <location>
        <begin position="4"/>
        <end position="107"/>
    </location>
</feature>
<keyword evidence="4" id="KW-0479">Metal-binding</keyword>
<reference evidence="9 10" key="1">
    <citation type="submission" date="2015-02" db="EMBL/GenBank/DDBJ databases">
        <title>Single cell genomics of a rare environmental alphaproteobacterium provides unique insights into Rickettsiaceae evolution.</title>
        <authorList>
            <person name="Martijn J."/>
            <person name="Schulz F."/>
            <person name="Zaremba-Niedzwiedzka K."/>
            <person name="Viklund J."/>
            <person name="Stepanauskas R."/>
            <person name="Andersson S.G.E."/>
            <person name="Horn M."/>
            <person name="Guy L."/>
            <person name="Ettema T.J.G."/>
        </authorList>
    </citation>
    <scope>NUCLEOTIDE SEQUENCE [LARGE SCALE GENOMIC DNA]</scope>
    <source>
        <strain evidence="9 10">SCGC AAA041-L04</strain>
    </source>
</reference>
<organism evidence="9 10">
    <name type="scientific">Candidatus Arcanibacter lacustris</name>
    <dbReference type="NCBI Taxonomy" id="1607817"/>
    <lineage>
        <taxon>Bacteria</taxon>
        <taxon>Pseudomonadati</taxon>
        <taxon>Pseudomonadota</taxon>
        <taxon>Alphaproteobacteria</taxon>
        <taxon>Rickettsiales</taxon>
        <taxon>Candidatus Arcanibacter</taxon>
    </lineage>
</organism>
<evidence type="ECO:0000256" key="2">
    <source>
        <dbReference type="ARBA" id="ARBA00022649"/>
    </source>
</evidence>
<dbReference type="Gene3D" id="3.40.50.1010">
    <property type="entry name" value="5'-nuclease"/>
    <property type="match status" value="1"/>
</dbReference>
<comment type="caution">
    <text evidence="9">The sequence shown here is derived from an EMBL/GenBank/DDBJ whole genome shotgun (WGS) entry which is preliminary data.</text>
</comment>
<dbReference type="GO" id="GO:0004518">
    <property type="term" value="F:nuclease activity"/>
    <property type="evidence" value="ECO:0007669"/>
    <property type="project" value="UniProtKB-KW"/>
</dbReference>
<dbReference type="GO" id="GO:0016787">
    <property type="term" value="F:hydrolase activity"/>
    <property type="evidence" value="ECO:0007669"/>
    <property type="project" value="UniProtKB-KW"/>
</dbReference>
<dbReference type="InterPro" id="IPR029060">
    <property type="entry name" value="PIN-like_dom_sf"/>
</dbReference>
<dbReference type="PATRIC" id="fig|1607817.3.peg.259"/>
<evidence type="ECO:0000259" key="8">
    <source>
        <dbReference type="Pfam" id="PF01850"/>
    </source>
</evidence>
<keyword evidence="6" id="KW-0460">Magnesium</keyword>
<dbReference type="GO" id="GO:0046872">
    <property type="term" value="F:metal ion binding"/>
    <property type="evidence" value="ECO:0007669"/>
    <property type="project" value="UniProtKB-KW"/>
</dbReference>
<dbReference type="EMBL" id="JYHA01000035">
    <property type="protein sequence ID" value="KKB96642.1"/>
    <property type="molecule type" value="Genomic_DNA"/>
</dbReference>
<dbReference type="InterPro" id="IPR050556">
    <property type="entry name" value="Type_II_TA_system_RNase"/>
</dbReference>
<keyword evidence="10" id="KW-1185">Reference proteome</keyword>
<evidence type="ECO:0000256" key="3">
    <source>
        <dbReference type="ARBA" id="ARBA00022722"/>
    </source>
</evidence>